<proteinExistence type="predicted"/>
<feature type="region of interest" description="Disordered" evidence="1">
    <location>
        <begin position="21"/>
        <end position="60"/>
    </location>
</feature>
<gene>
    <name evidence="2" type="ORF">PAXRUDRAFT_20400</name>
</gene>
<dbReference type="InParanoid" id="A0A0D0D207"/>
<organism evidence="2 3">
    <name type="scientific">Paxillus rubicundulus Ve08.2h10</name>
    <dbReference type="NCBI Taxonomy" id="930991"/>
    <lineage>
        <taxon>Eukaryota</taxon>
        <taxon>Fungi</taxon>
        <taxon>Dikarya</taxon>
        <taxon>Basidiomycota</taxon>
        <taxon>Agaricomycotina</taxon>
        <taxon>Agaricomycetes</taxon>
        <taxon>Agaricomycetidae</taxon>
        <taxon>Boletales</taxon>
        <taxon>Paxilineae</taxon>
        <taxon>Paxillaceae</taxon>
        <taxon>Paxillus</taxon>
    </lineage>
</organism>
<dbReference type="HOGENOM" id="CLU_115045_0_0_1"/>
<accession>A0A0D0D207</accession>
<evidence type="ECO:0000313" key="3">
    <source>
        <dbReference type="Proteomes" id="UP000054538"/>
    </source>
</evidence>
<protein>
    <submittedName>
        <fullName evidence="2">Uncharacterized protein</fullName>
    </submittedName>
</protein>
<evidence type="ECO:0000313" key="2">
    <source>
        <dbReference type="EMBL" id="KIK73894.1"/>
    </source>
</evidence>
<evidence type="ECO:0000256" key="1">
    <source>
        <dbReference type="SAM" id="MobiDB-lite"/>
    </source>
</evidence>
<dbReference type="Proteomes" id="UP000054538">
    <property type="component" value="Unassembled WGS sequence"/>
</dbReference>
<dbReference type="AlphaFoldDB" id="A0A0D0D207"/>
<reference evidence="3" key="2">
    <citation type="submission" date="2015-01" db="EMBL/GenBank/DDBJ databases">
        <title>Evolutionary Origins and Diversification of the Mycorrhizal Mutualists.</title>
        <authorList>
            <consortium name="DOE Joint Genome Institute"/>
            <consortium name="Mycorrhizal Genomics Consortium"/>
            <person name="Kohler A."/>
            <person name="Kuo A."/>
            <person name="Nagy L.G."/>
            <person name="Floudas D."/>
            <person name="Copeland A."/>
            <person name="Barry K.W."/>
            <person name="Cichocki N."/>
            <person name="Veneault-Fourrey C."/>
            <person name="LaButti K."/>
            <person name="Lindquist E.A."/>
            <person name="Lipzen A."/>
            <person name="Lundell T."/>
            <person name="Morin E."/>
            <person name="Murat C."/>
            <person name="Riley R."/>
            <person name="Ohm R."/>
            <person name="Sun H."/>
            <person name="Tunlid A."/>
            <person name="Henrissat B."/>
            <person name="Grigoriev I.V."/>
            <person name="Hibbett D.S."/>
            <person name="Martin F."/>
        </authorList>
    </citation>
    <scope>NUCLEOTIDE SEQUENCE [LARGE SCALE GENOMIC DNA]</scope>
    <source>
        <strain evidence="3">Ve08.2h10</strain>
    </source>
</reference>
<name>A0A0D0D207_9AGAM</name>
<dbReference type="EMBL" id="KN829334">
    <property type="protein sequence ID" value="KIK73894.1"/>
    <property type="molecule type" value="Genomic_DNA"/>
</dbReference>
<reference evidence="2 3" key="1">
    <citation type="submission" date="2014-04" db="EMBL/GenBank/DDBJ databases">
        <authorList>
            <consortium name="DOE Joint Genome Institute"/>
            <person name="Kuo A."/>
            <person name="Kohler A."/>
            <person name="Jargeat P."/>
            <person name="Nagy L.G."/>
            <person name="Floudas D."/>
            <person name="Copeland A."/>
            <person name="Barry K.W."/>
            <person name="Cichocki N."/>
            <person name="Veneault-Fourrey C."/>
            <person name="LaButti K."/>
            <person name="Lindquist E.A."/>
            <person name="Lipzen A."/>
            <person name="Lundell T."/>
            <person name="Morin E."/>
            <person name="Murat C."/>
            <person name="Sun H."/>
            <person name="Tunlid A."/>
            <person name="Henrissat B."/>
            <person name="Grigoriev I.V."/>
            <person name="Hibbett D.S."/>
            <person name="Martin F."/>
            <person name="Nordberg H.P."/>
            <person name="Cantor M.N."/>
            <person name="Hua S.X."/>
        </authorList>
    </citation>
    <scope>NUCLEOTIDE SEQUENCE [LARGE SCALE GENOMIC DNA]</scope>
    <source>
        <strain evidence="2 3">Ve08.2h10</strain>
    </source>
</reference>
<keyword evidence="3" id="KW-1185">Reference proteome</keyword>
<sequence>MASTHHHGSLDLQQLSTAANEIAGATATGTQQPLSPAPPSSSGADPNAMSTSAPSTFLSPSVVSSTSSAVISVSRVKRKVSAVTSIVDSEGSSCKRTHPLTAQAQAQQAGGEAMQEMAAVVKNLVHSVAPAPSVNDPFGDAIDILI</sequence>
<feature type="compositionally biased region" description="Polar residues" evidence="1">
    <location>
        <begin position="48"/>
        <end position="58"/>
    </location>
</feature>